<feature type="transmembrane region" description="Helical" evidence="1">
    <location>
        <begin position="60"/>
        <end position="78"/>
    </location>
</feature>
<name>A0A481YMS3_9VIRU</name>
<feature type="transmembrane region" description="Helical" evidence="1">
    <location>
        <begin position="23"/>
        <end position="40"/>
    </location>
</feature>
<keyword evidence="1" id="KW-0472">Membrane</keyword>
<accession>A0A481YMS3</accession>
<reference evidence="2" key="1">
    <citation type="journal article" date="2019" name="MBio">
        <title>Virus Genomes from Deep Sea Sediments Expand the Ocean Megavirome and Support Independent Origins of Viral Gigantism.</title>
        <authorList>
            <person name="Backstrom D."/>
            <person name="Yutin N."/>
            <person name="Jorgensen S.L."/>
            <person name="Dharamshi J."/>
            <person name="Homa F."/>
            <person name="Zaremba-Niedwiedzka K."/>
            <person name="Spang A."/>
            <person name="Wolf Y.I."/>
            <person name="Koonin E.V."/>
            <person name="Ettema T.J."/>
        </authorList>
    </citation>
    <scope>NUCLEOTIDE SEQUENCE</scope>
</reference>
<sequence length="95" mass="10879">MDSAILECSIGKNTSIDGVFPKLAYYVGLAIVATVVFYFLCHHRVDKFFSGYVKTGNSRLLAKLIIFFFIILIVDILFTKWKRRINIAETEMPLL</sequence>
<evidence type="ECO:0000256" key="1">
    <source>
        <dbReference type="SAM" id="Phobius"/>
    </source>
</evidence>
<keyword evidence="1" id="KW-1133">Transmembrane helix</keyword>
<protein>
    <submittedName>
        <fullName evidence="2">Uncharacterized protein</fullName>
    </submittedName>
</protein>
<gene>
    <name evidence="2" type="ORF">LCDPAC01_00960</name>
</gene>
<proteinExistence type="predicted"/>
<dbReference type="EMBL" id="MK500281">
    <property type="protein sequence ID" value="QBK84615.1"/>
    <property type="molecule type" value="Genomic_DNA"/>
</dbReference>
<evidence type="ECO:0000313" key="2">
    <source>
        <dbReference type="EMBL" id="QBK84615.1"/>
    </source>
</evidence>
<organism evidence="2">
    <name type="scientific">Pithovirus LCDPAC01</name>
    <dbReference type="NCBI Taxonomy" id="2506600"/>
    <lineage>
        <taxon>Viruses</taxon>
        <taxon>Pithoviruses</taxon>
    </lineage>
</organism>
<keyword evidence="1" id="KW-0812">Transmembrane</keyword>